<dbReference type="InterPro" id="IPR011008">
    <property type="entry name" value="Dimeric_a/b-barrel"/>
</dbReference>
<reference evidence="5 7" key="1">
    <citation type="submission" date="2015-09" db="EMBL/GenBank/DDBJ databases">
        <authorList>
            <person name="Rodrigo-Torres L."/>
            <person name="Arahal D.R."/>
        </authorList>
    </citation>
    <scope>NUCLEOTIDE SEQUENCE [LARGE SCALE GENOMIC DNA]</scope>
    <source>
        <strain evidence="5 7">CECT 5118</strain>
    </source>
</reference>
<dbReference type="InterPro" id="IPR036390">
    <property type="entry name" value="WH_DNA-bd_sf"/>
</dbReference>
<dbReference type="Proteomes" id="UP000051887">
    <property type="component" value="Unassembled WGS sequence"/>
</dbReference>
<dbReference type="InterPro" id="IPR036388">
    <property type="entry name" value="WH-like_DNA-bd_sf"/>
</dbReference>
<dbReference type="EMBL" id="CYSC01000047">
    <property type="protein sequence ID" value="CUH74476.1"/>
    <property type="molecule type" value="Genomic_DNA"/>
</dbReference>
<evidence type="ECO:0000259" key="4">
    <source>
        <dbReference type="PROSITE" id="PS50956"/>
    </source>
</evidence>
<keyword evidence="3" id="KW-0804">Transcription</keyword>
<evidence type="ECO:0000313" key="7">
    <source>
        <dbReference type="Proteomes" id="UP000051086"/>
    </source>
</evidence>
<dbReference type="PANTHER" id="PTHR30154">
    <property type="entry name" value="LEUCINE-RESPONSIVE REGULATORY PROTEIN"/>
    <property type="match status" value="1"/>
</dbReference>
<accession>A0A0N7LYE3</accession>
<evidence type="ECO:0000256" key="1">
    <source>
        <dbReference type="ARBA" id="ARBA00023015"/>
    </source>
</evidence>
<evidence type="ECO:0000256" key="2">
    <source>
        <dbReference type="ARBA" id="ARBA00023125"/>
    </source>
</evidence>
<keyword evidence="7" id="KW-1185">Reference proteome</keyword>
<name>A0A0N7LYE3_9RHOB</name>
<reference evidence="6 8" key="2">
    <citation type="submission" date="2015-09" db="EMBL/GenBank/DDBJ databases">
        <authorList>
            <consortium name="Swine Surveillance"/>
        </authorList>
    </citation>
    <scope>NUCLEOTIDE SEQUENCE [LARGE SCALE GENOMIC DNA]</scope>
    <source>
        <strain evidence="6 8">5120</strain>
    </source>
</reference>
<dbReference type="SMART" id="SM00344">
    <property type="entry name" value="HTH_ASNC"/>
    <property type="match status" value="1"/>
</dbReference>
<dbReference type="RefSeq" id="WP_058245588.1">
    <property type="nucleotide sequence ID" value="NZ_CYSB01000010.1"/>
</dbReference>
<dbReference type="PANTHER" id="PTHR30154:SF34">
    <property type="entry name" value="TRANSCRIPTIONAL REGULATOR AZLB"/>
    <property type="match status" value="1"/>
</dbReference>
<dbReference type="Pfam" id="PF13404">
    <property type="entry name" value="HTH_AsnC-type"/>
    <property type="match status" value="1"/>
</dbReference>
<dbReference type="SUPFAM" id="SSF54909">
    <property type="entry name" value="Dimeric alpha+beta barrel"/>
    <property type="match status" value="1"/>
</dbReference>
<dbReference type="InterPro" id="IPR011991">
    <property type="entry name" value="ArsR-like_HTH"/>
</dbReference>
<organism evidence="6 8">
    <name type="scientific">Thalassovita autumnalis</name>
    <dbReference type="NCBI Taxonomy" id="2072972"/>
    <lineage>
        <taxon>Bacteria</taxon>
        <taxon>Pseudomonadati</taxon>
        <taxon>Pseudomonadota</taxon>
        <taxon>Alphaproteobacteria</taxon>
        <taxon>Rhodobacterales</taxon>
        <taxon>Roseobacteraceae</taxon>
        <taxon>Thalassovita</taxon>
    </lineage>
</organism>
<keyword evidence="2" id="KW-0238">DNA-binding</keyword>
<dbReference type="Gene3D" id="1.10.10.10">
    <property type="entry name" value="Winged helix-like DNA-binding domain superfamily/Winged helix DNA-binding domain"/>
    <property type="match status" value="1"/>
</dbReference>
<evidence type="ECO:0000313" key="6">
    <source>
        <dbReference type="EMBL" id="CUH74476.1"/>
    </source>
</evidence>
<dbReference type="Gene3D" id="3.30.70.920">
    <property type="match status" value="1"/>
</dbReference>
<keyword evidence="1" id="KW-0805">Transcription regulation</keyword>
<dbReference type="GO" id="GO:0006355">
    <property type="term" value="P:regulation of DNA-templated transcription"/>
    <property type="evidence" value="ECO:0007669"/>
    <property type="project" value="UniProtKB-ARBA"/>
</dbReference>
<dbReference type="OrthoDB" id="7856348at2"/>
<dbReference type="GO" id="GO:0043565">
    <property type="term" value="F:sequence-specific DNA binding"/>
    <property type="evidence" value="ECO:0007669"/>
    <property type="project" value="InterPro"/>
</dbReference>
<protein>
    <submittedName>
        <fullName evidence="6">Leucine-responsive regulatory protein</fullName>
    </submittedName>
</protein>
<dbReference type="AlphaFoldDB" id="A0A0N7LYE3"/>
<dbReference type="InterPro" id="IPR019888">
    <property type="entry name" value="Tscrpt_reg_AsnC-like"/>
</dbReference>
<gene>
    <name evidence="6" type="primary">lrp_15</name>
    <name evidence="5" type="synonym">lrp_4</name>
    <name evidence="5" type="ORF">TL5118_00760</name>
    <name evidence="6" type="ORF">TL5120_04297</name>
</gene>
<evidence type="ECO:0000256" key="3">
    <source>
        <dbReference type="ARBA" id="ARBA00023163"/>
    </source>
</evidence>
<feature type="domain" description="HTH asnC-type" evidence="4">
    <location>
        <begin position="1"/>
        <end position="62"/>
    </location>
</feature>
<proteinExistence type="predicted"/>
<sequence>MDPFDRALLDALQTNNRQTAEQLSAQVGLSPDACRKRLSKLRQSGVIEAEVAVLNPEKLGRGLTLVVEVTLRSESPSEIDAFQTRMLQAPEVMQCFYVTGEADFVLTLTAKDMADYEGFTRRHFFDEANIAKFRTNVVMKRVKSGLTIPLASPETP</sequence>
<dbReference type="PROSITE" id="PS50956">
    <property type="entry name" value="HTH_ASNC_2"/>
    <property type="match status" value="1"/>
</dbReference>
<dbReference type="InterPro" id="IPR019885">
    <property type="entry name" value="Tscrpt_reg_HTH_AsnC-type_CS"/>
</dbReference>
<dbReference type="InterPro" id="IPR000485">
    <property type="entry name" value="AsnC-type_HTH_dom"/>
</dbReference>
<dbReference type="Pfam" id="PF01037">
    <property type="entry name" value="AsnC_trans_reg"/>
    <property type="match status" value="1"/>
</dbReference>
<dbReference type="GO" id="GO:0043200">
    <property type="term" value="P:response to amino acid"/>
    <property type="evidence" value="ECO:0007669"/>
    <property type="project" value="TreeGrafter"/>
</dbReference>
<dbReference type="EMBL" id="CYSB01000010">
    <property type="protein sequence ID" value="CUH64141.1"/>
    <property type="molecule type" value="Genomic_DNA"/>
</dbReference>
<dbReference type="InterPro" id="IPR019887">
    <property type="entry name" value="Tscrpt_reg_AsnC/Lrp_C"/>
</dbReference>
<dbReference type="CDD" id="cd00090">
    <property type="entry name" value="HTH_ARSR"/>
    <property type="match status" value="1"/>
</dbReference>
<dbReference type="PRINTS" id="PR00033">
    <property type="entry name" value="HTHASNC"/>
</dbReference>
<dbReference type="Proteomes" id="UP000051086">
    <property type="component" value="Unassembled WGS sequence"/>
</dbReference>
<dbReference type="GO" id="GO:0005829">
    <property type="term" value="C:cytosol"/>
    <property type="evidence" value="ECO:0007669"/>
    <property type="project" value="TreeGrafter"/>
</dbReference>
<evidence type="ECO:0000313" key="5">
    <source>
        <dbReference type="EMBL" id="CUH64141.1"/>
    </source>
</evidence>
<dbReference type="PROSITE" id="PS00519">
    <property type="entry name" value="HTH_ASNC_1"/>
    <property type="match status" value="1"/>
</dbReference>
<dbReference type="SUPFAM" id="SSF46785">
    <property type="entry name" value="Winged helix' DNA-binding domain"/>
    <property type="match status" value="1"/>
</dbReference>
<evidence type="ECO:0000313" key="8">
    <source>
        <dbReference type="Proteomes" id="UP000051887"/>
    </source>
</evidence>